<dbReference type="Gene3D" id="3.40.1580.10">
    <property type="entry name" value="SMI1/KNR4-like"/>
    <property type="match status" value="1"/>
</dbReference>
<evidence type="ECO:0000313" key="2">
    <source>
        <dbReference type="EMBL" id="MFC0228462.1"/>
    </source>
</evidence>
<feature type="domain" description="Knr4/Smi1-like" evidence="1">
    <location>
        <begin position="23"/>
        <end position="142"/>
    </location>
</feature>
<proteinExistence type="predicted"/>
<dbReference type="InterPro" id="IPR037883">
    <property type="entry name" value="Knr4/Smi1-like_sf"/>
</dbReference>
<dbReference type="EMBL" id="JBHLXG010000018">
    <property type="protein sequence ID" value="MFC0228462.1"/>
    <property type="molecule type" value="Genomic_DNA"/>
</dbReference>
<evidence type="ECO:0000259" key="1">
    <source>
        <dbReference type="SMART" id="SM00860"/>
    </source>
</evidence>
<accession>A0ABV6EHJ4</accession>
<name>A0ABV6EHJ4_9GAMM</name>
<dbReference type="SUPFAM" id="SSF160631">
    <property type="entry name" value="SMI1/KNR4-like"/>
    <property type="match status" value="1"/>
</dbReference>
<evidence type="ECO:0000313" key="3">
    <source>
        <dbReference type="Proteomes" id="UP001589792"/>
    </source>
</evidence>
<dbReference type="SMART" id="SM00860">
    <property type="entry name" value="SMI1_KNR4"/>
    <property type="match status" value="1"/>
</dbReference>
<reference evidence="2 3" key="1">
    <citation type="submission" date="2024-09" db="EMBL/GenBank/DDBJ databases">
        <authorList>
            <person name="Sun Q."/>
            <person name="Mori K."/>
        </authorList>
    </citation>
    <scope>NUCLEOTIDE SEQUENCE [LARGE SCALE GENOMIC DNA]</scope>
    <source>
        <strain evidence="2 3">CCM 8626</strain>
    </source>
</reference>
<dbReference type="Pfam" id="PF14567">
    <property type="entry name" value="SUKH_5"/>
    <property type="match status" value="1"/>
</dbReference>
<gene>
    <name evidence="2" type="ORF">ACFFJ3_18490</name>
</gene>
<comment type="caution">
    <text evidence="2">The sequence shown here is derived from an EMBL/GenBank/DDBJ whole genome shotgun (WGS) entry which is preliminary data.</text>
</comment>
<dbReference type="RefSeq" id="WP_380678081.1">
    <property type="nucleotide sequence ID" value="NZ_CP173186.1"/>
</dbReference>
<dbReference type="Proteomes" id="UP001589792">
    <property type="component" value="Unassembled WGS sequence"/>
</dbReference>
<keyword evidence="3" id="KW-1185">Reference proteome</keyword>
<protein>
    <submittedName>
        <fullName evidence="2">SMI1/KNR4 family protein</fullName>
    </submittedName>
</protein>
<organism evidence="2 3">
    <name type="scientific">Serratia aquatilis</name>
    <dbReference type="NCBI Taxonomy" id="1737515"/>
    <lineage>
        <taxon>Bacteria</taxon>
        <taxon>Pseudomonadati</taxon>
        <taxon>Pseudomonadota</taxon>
        <taxon>Gammaproteobacteria</taxon>
        <taxon>Enterobacterales</taxon>
        <taxon>Yersiniaceae</taxon>
        <taxon>Serratia</taxon>
    </lineage>
</organism>
<sequence>MYNYQELINALNSSEEETFWFGAVTEDQIEKLESLLSVKIPREFSDFLLSCGGGGVIESEISGIEDNDASISHGGTVYFNTSYARNEFGLPSYYIVIYLKDDEVCWCIDCSQELYGQIISYDIFKRKPSNRIAMNFYDFFNEYVELRT</sequence>
<dbReference type="InterPro" id="IPR018958">
    <property type="entry name" value="Knr4/Smi1-like_dom"/>
</dbReference>